<organism evidence="1 2">
    <name type="scientific">Magnetofaba australis IT-1</name>
    <dbReference type="NCBI Taxonomy" id="1434232"/>
    <lineage>
        <taxon>Bacteria</taxon>
        <taxon>Pseudomonadati</taxon>
        <taxon>Pseudomonadota</taxon>
        <taxon>Magnetococcia</taxon>
        <taxon>Magnetococcales</taxon>
        <taxon>Magnetococcaceae</taxon>
        <taxon>Magnetofaba</taxon>
    </lineage>
</organism>
<gene>
    <name evidence="1" type="ORF">MAIT1_04296</name>
</gene>
<comment type="caution">
    <text evidence="1">The sequence shown here is derived from an EMBL/GenBank/DDBJ whole genome shotgun (WGS) entry which is preliminary data.</text>
</comment>
<proteinExistence type="predicted"/>
<reference evidence="1 2" key="1">
    <citation type="journal article" date="2016" name="BMC Genomics">
        <title>Combined genomic and structural analyses of a cultured magnetotactic bacterium reveals its niche adaptation to a dynamic environment.</title>
        <authorList>
            <person name="Araujo A.C."/>
            <person name="Morillo V."/>
            <person name="Cypriano J."/>
            <person name="Teixeira L.C."/>
            <person name="Leao P."/>
            <person name="Lyra S."/>
            <person name="Almeida L.G."/>
            <person name="Bazylinski D.A."/>
            <person name="Vasconcellos A.T."/>
            <person name="Abreu F."/>
            <person name="Lins U."/>
        </authorList>
    </citation>
    <scope>NUCLEOTIDE SEQUENCE [LARGE SCALE GENOMIC DNA]</scope>
    <source>
        <strain evidence="1 2">IT-1</strain>
    </source>
</reference>
<evidence type="ECO:0000313" key="1">
    <source>
        <dbReference type="EMBL" id="OSM04391.1"/>
    </source>
</evidence>
<accession>A0A1Y2K7F3</accession>
<dbReference type="Proteomes" id="UP000194003">
    <property type="component" value="Unassembled WGS sequence"/>
</dbReference>
<evidence type="ECO:0000313" key="2">
    <source>
        <dbReference type="Proteomes" id="UP000194003"/>
    </source>
</evidence>
<dbReference type="EMBL" id="LVJN01000019">
    <property type="protein sequence ID" value="OSM04391.1"/>
    <property type="molecule type" value="Genomic_DNA"/>
</dbReference>
<keyword evidence="2" id="KW-1185">Reference proteome</keyword>
<protein>
    <submittedName>
        <fullName evidence="1">Uncharacterized protein</fullName>
    </submittedName>
</protein>
<name>A0A1Y2K7F3_9PROT</name>
<sequence>MITENKTSQQVAQHGRQAFYELMPDAPSESDMKRFIDESRSVARNIYQQNPVRQFPDSSRVQAAYEAAKDGFSPYESSQSLTEAYA</sequence>
<dbReference type="AlphaFoldDB" id="A0A1Y2K7F3"/>